<dbReference type="GO" id="GO:0006123">
    <property type="term" value="P:mitochondrial electron transport, cytochrome c to oxygen"/>
    <property type="evidence" value="ECO:0007669"/>
    <property type="project" value="InterPro"/>
</dbReference>
<dbReference type="InterPro" id="IPR004203">
    <property type="entry name" value="Cyt_c_oxidase_su4_fam"/>
</dbReference>
<keyword evidence="10 11" id="KW-0472">Membrane</keyword>
<feature type="transmembrane region" description="Helical" evidence="11">
    <location>
        <begin position="95"/>
        <end position="117"/>
    </location>
</feature>
<evidence type="ECO:0000256" key="11">
    <source>
        <dbReference type="SAM" id="Phobius"/>
    </source>
</evidence>
<keyword evidence="4 11" id="KW-0812">Transmembrane</keyword>
<dbReference type="SUPFAM" id="SSF81406">
    <property type="entry name" value="Mitochondrial cytochrome c oxidase subunit IV"/>
    <property type="match status" value="1"/>
</dbReference>
<evidence type="ECO:0000256" key="1">
    <source>
        <dbReference type="ARBA" id="ARBA00004434"/>
    </source>
</evidence>
<keyword evidence="9" id="KW-0496">Mitochondrion</keyword>
<dbReference type="InterPro" id="IPR036639">
    <property type="entry name" value="Cyt_c_oxidase_su4_sf"/>
</dbReference>
<dbReference type="FunFam" id="1.10.442.10:FF:000002">
    <property type="entry name" value="Cytochrome c oxidase subunit V"/>
    <property type="match status" value="1"/>
</dbReference>
<dbReference type="Gene3D" id="1.10.442.10">
    <property type="entry name" value="Cytochrome c oxidase subunit IV"/>
    <property type="match status" value="1"/>
</dbReference>
<name>A0A1R1PL56_ZANCU</name>
<dbReference type="Pfam" id="PF02936">
    <property type="entry name" value="COX4"/>
    <property type="match status" value="1"/>
</dbReference>
<dbReference type="GO" id="GO:0045277">
    <property type="term" value="C:respiratory chain complex IV"/>
    <property type="evidence" value="ECO:0007669"/>
    <property type="project" value="InterPro"/>
</dbReference>
<dbReference type="PANTHER" id="PTHR10707">
    <property type="entry name" value="CYTOCHROME C OXIDASE SUBUNIT IV"/>
    <property type="match status" value="1"/>
</dbReference>
<keyword evidence="8" id="KW-0560">Oxidoreductase</keyword>
<evidence type="ECO:0000256" key="10">
    <source>
        <dbReference type="ARBA" id="ARBA00023136"/>
    </source>
</evidence>
<evidence type="ECO:0000256" key="4">
    <source>
        <dbReference type="ARBA" id="ARBA00022692"/>
    </source>
</evidence>
<dbReference type="OrthoDB" id="186013at2759"/>
<evidence type="ECO:0000313" key="13">
    <source>
        <dbReference type="Proteomes" id="UP000188320"/>
    </source>
</evidence>
<dbReference type="EMBL" id="LSSK01000841">
    <property type="protein sequence ID" value="OMH81708.1"/>
    <property type="molecule type" value="Genomic_DNA"/>
</dbReference>
<dbReference type="PANTHER" id="PTHR10707:SF10">
    <property type="entry name" value="CYTOCHROME C OXIDASE SUBUNIT 4"/>
    <property type="match status" value="1"/>
</dbReference>
<keyword evidence="5" id="KW-0999">Mitochondrion inner membrane</keyword>
<dbReference type="GO" id="GO:0005743">
    <property type="term" value="C:mitochondrial inner membrane"/>
    <property type="evidence" value="ECO:0007669"/>
    <property type="project" value="UniProtKB-SubCell"/>
</dbReference>
<keyword evidence="7 11" id="KW-1133">Transmembrane helix</keyword>
<evidence type="ECO:0000256" key="3">
    <source>
        <dbReference type="ARBA" id="ARBA00008135"/>
    </source>
</evidence>
<keyword evidence="6" id="KW-0809">Transit peptide</keyword>
<comment type="similarity">
    <text evidence="3">Belongs to the cytochrome c oxidase IV family.</text>
</comment>
<accession>A0A1R1PL56</accession>
<evidence type="ECO:0000256" key="5">
    <source>
        <dbReference type="ARBA" id="ARBA00022792"/>
    </source>
</evidence>
<keyword evidence="13" id="KW-1185">Reference proteome</keyword>
<comment type="caution">
    <text evidence="12">The sequence shown here is derived from an EMBL/GenBank/DDBJ whole genome shotgun (WGS) entry which is preliminary data.</text>
</comment>
<reference evidence="13" key="1">
    <citation type="submission" date="2017-01" db="EMBL/GenBank/DDBJ databases">
        <authorList>
            <person name="Wang Y."/>
            <person name="White M."/>
            <person name="Kvist S."/>
            <person name="Moncalvo J.-M."/>
        </authorList>
    </citation>
    <scope>NUCLEOTIDE SEQUENCE [LARGE SCALE GENOMIC DNA]</scope>
    <source>
        <strain evidence="13">COL-18-3</strain>
    </source>
</reference>
<dbReference type="AlphaFoldDB" id="A0A1R1PL56"/>
<evidence type="ECO:0000256" key="9">
    <source>
        <dbReference type="ARBA" id="ARBA00023128"/>
    </source>
</evidence>
<dbReference type="CDD" id="cd00922">
    <property type="entry name" value="Cyt_c_Oxidase_IV"/>
    <property type="match status" value="1"/>
</dbReference>
<organism evidence="12 13">
    <name type="scientific">Zancudomyces culisetae</name>
    <name type="common">Gut fungus</name>
    <name type="synonym">Smittium culisetae</name>
    <dbReference type="NCBI Taxonomy" id="1213189"/>
    <lineage>
        <taxon>Eukaryota</taxon>
        <taxon>Fungi</taxon>
        <taxon>Fungi incertae sedis</taxon>
        <taxon>Zoopagomycota</taxon>
        <taxon>Kickxellomycotina</taxon>
        <taxon>Harpellomycetes</taxon>
        <taxon>Harpellales</taxon>
        <taxon>Legeriomycetaceae</taxon>
        <taxon>Zancudomyces</taxon>
    </lineage>
</organism>
<evidence type="ECO:0000256" key="6">
    <source>
        <dbReference type="ARBA" id="ARBA00022946"/>
    </source>
</evidence>
<evidence type="ECO:0000256" key="2">
    <source>
        <dbReference type="ARBA" id="ARBA00004673"/>
    </source>
</evidence>
<comment type="subcellular location">
    <subcellularLocation>
        <location evidence="1">Mitochondrion inner membrane</location>
        <topology evidence="1">Single-pass membrane protein</topology>
    </subcellularLocation>
</comment>
<sequence>MFRLPVARVSNLALKGAAARRMASSAGAPVITQIETRWGSMPEPEKVELSKKLSEVMKTDWTKVSAEDKKAAYYIDFGPHGYRKPISKKGDGMKVLTYVAATVALSLTVSYTIGTIADPKERTMNKEWQEKSNEYALSQKSNPILGISSEGYSGKGHVQSS</sequence>
<evidence type="ECO:0000313" key="12">
    <source>
        <dbReference type="EMBL" id="OMH81708.1"/>
    </source>
</evidence>
<protein>
    <submittedName>
        <fullName evidence="12">Cytochrome c oxidase polypeptide 5, mitochondrial</fullName>
    </submittedName>
</protein>
<evidence type="ECO:0000256" key="7">
    <source>
        <dbReference type="ARBA" id="ARBA00022989"/>
    </source>
</evidence>
<dbReference type="GO" id="GO:0016491">
    <property type="term" value="F:oxidoreductase activity"/>
    <property type="evidence" value="ECO:0007669"/>
    <property type="project" value="UniProtKB-KW"/>
</dbReference>
<comment type="pathway">
    <text evidence="2">Energy metabolism; oxidative phosphorylation.</text>
</comment>
<evidence type="ECO:0000256" key="8">
    <source>
        <dbReference type="ARBA" id="ARBA00023002"/>
    </source>
</evidence>
<dbReference type="Proteomes" id="UP000188320">
    <property type="component" value="Unassembled WGS sequence"/>
</dbReference>
<proteinExistence type="inferred from homology"/>
<gene>
    <name evidence="12" type="ORF">AX774_g4831</name>
</gene>